<dbReference type="InterPro" id="IPR019354">
    <property type="entry name" value="SMG8-like"/>
</dbReference>
<proteinExistence type="inferred from homology"/>
<dbReference type="Pfam" id="PF10220">
    <property type="entry name" value="Smg8_Smg9"/>
    <property type="match status" value="2"/>
</dbReference>
<evidence type="ECO:0000313" key="6">
    <source>
        <dbReference type="Proteomes" id="UP000242875"/>
    </source>
</evidence>
<name>A0A261Y5H2_9FUNG</name>
<feature type="compositionally biased region" description="Low complexity" evidence="4">
    <location>
        <begin position="561"/>
        <end position="581"/>
    </location>
</feature>
<keyword evidence="2" id="KW-0866">Nonsense-mediated mRNA decay</keyword>
<organism evidence="5 6">
    <name type="scientific">Bifiguratus adelaidae</name>
    <dbReference type="NCBI Taxonomy" id="1938954"/>
    <lineage>
        <taxon>Eukaryota</taxon>
        <taxon>Fungi</taxon>
        <taxon>Fungi incertae sedis</taxon>
        <taxon>Mucoromycota</taxon>
        <taxon>Mucoromycotina</taxon>
        <taxon>Endogonomycetes</taxon>
        <taxon>Endogonales</taxon>
        <taxon>Endogonales incertae sedis</taxon>
        <taxon>Bifiguratus</taxon>
    </lineage>
</organism>
<accession>A0A261Y5H2</accession>
<dbReference type="OrthoDB" id="63589at2759"/>
<dbReference type="PANTHER" id="PTHR13091">
    <property type="entry name" value="AMPLIFIED IN BREAST CANCER 2-RELATED"/>
    <property type="match status" value="1"/>
</dbReference>
<keyword evidence="6" id="KW-1185">Reference proteome</keyword>
<evidence type="ECO:0000256" key="3">
    <source>
        <dbReference type="ARBA" id="ARBA00029509"/>
    </source>
</evidence>
<protein>
    <recommendedName>
        <fullName evidence="3">Nonsense-mediated mRNA decay factor SMG8</fullName>
    </recommendedName>
</protein>
<dbReference type="AlphaFoldDB" id="A0A261Y5H2"/>
<comment type="caution">
    <text evidence="5">The sequence shown here is derived from an EMBL/GenBank/DDBJ whole genome shotgun (WGS) entry which is preliminary data.</text>
</comment>
<dbReference type="PANTHER" id="PTHR13091:SF0">
    <property type="entry name" value="NONSENSE-MEDIATED MRNA DECAY FACTOR SMG8"/>
    <property type="match status" value="1"/>
</dbReference>
<evidence type="ECO:0000313" key="5">
    <source>
        <dbReference type="EMBL" id="OZJ05853.1"/>
    </source>
</evidence>
<feature type="region of interest" description="Disordered" evidence="4">
    <location>
        <begin position="559"/>
        <end position="588"/>
    </location>
</feature>
<gene>
    <name evidence="5" type="ORF">BZG36_00881</name>
</gene>
<dbReference type="Proteomes" id="UP000242875">
    <property type="component" value="Unassembled WGS sequence"/>
</dbReference>
<evidence type="ECO:0000256" key="4">
    <source>
        <dbReference type="SAM" id="MobiDB-lite"/>
    </source>
</evidence>
<evidence type="ECO:0000256" key="2">
    <source>
        <dbReference type="ARBA" id="ARBA00023161"/>
    </source>
</evidence>
<comment type="similarity">
    <text evidence="1">Belongs to the SMG8 family.</text>
</comment>
<dbReference type="EMBL" id="MVBO01000009">
    <property type="protein sequence ID" value="OZJ05853.1"/>
    <property type="molecule type" value="Genomic_DNA"/>
</dbReference>
<sequence length="792" mass="88387">MLCDAYCRALEGKTKDNDGIGTVITLVFASTLRPTQEAVRWANRLVKCQAFSQDATFPQVYIEGRDVQEVYILCDSAARDEDNETMIGFDIGRQLFACCSLFSHVVLYHSTLDALEEGFSETMDDLNFVATRRRKVFHEVSLALDDLAHVKKVETGELARLKESMERHAPSLAFTIRCDNTSVSALSQQQSVANRIRDMLLQSRLLLVNPNSSNKEYTFRLEEQVAFLYCPDPRPSNVQIKPMTAWLEEHADIRITASEASSDVVRQDENSSANSYIQRQAGLPSSTIGRGRHKLLLRAEHLEMLFGALDIIANRFQDAIAGLATLSLPSEDGLSRDGVFSYNHCRARAEAAFARYCNDLPEYYSQKVHEAKVTKALNYYDNLARGEFATFYRKSLIGMCTQERKQRRMCEALSLSGHECRKKHGHDINTLDNNADYSEKHNSNITHIQACDCGATQLTIVDPFDSVRANLYELYQSGCCKSATAAQLELPAGASYTDEIAMLRVVPMSSDYWSLIRLGTSDQYNPQIGVYHHSFAKHTNFMQPWHAWSQLSPEAGSYTPTSTILGRRSSSTSSNSLGRGRANPQDLPKAKLSAKSLNSIEAIPPNTFQDPGVHNMLQFLHSTATGRQVRPGTREAHSNSVPVDGWIGFEYECRLGHRFFSCGDGQVCSKGHQGHNKKSLEKDMPLYIVCACNYSSTYKDHAVRNMAQLQRIYFVTPSAPSLIRFAPQLLTKDIDTDSDILSTSAGSSVESVLLPPDSFLVARLPRFFSSNSTENPQQRSGYLAAHCITVAL</sequence>
<dbReference type="GO" id="GO:0000184">
    <property type="term" value="P:nuclear-transcribed mRNA catabolic process, nonsense-mediated decay"/>
    <property type="evidence" value="ECO:0007669"/>
    <property type="project" value="UniProtKB-KW"/>
</dbReference>
<reference evidence="5 6" key="1">
    <citation type="journal article" date="2017" name="Mycologia">
        <title>Bifiguratus adelaidae, gen. et sp. nov., a new member of Mucoromycotina in endophytic and soil-dwelling habitats.</title>
        <authorList>
            <person name="Torres-Cruz T.J."/>
            <person name="Billingsley Tobias T.L."/>
            <person name="Almatruk M."/>
            <person name="Hesse C."/>
            <person name="Kuske C.R."/>
            <person name="Desiro A."/>
            <person name="Benucci G.M."/>
            <person name="Bonito G."/>
            <person name="Stajich J.E."/>
            <person name="Dunlap C."/>
            <person name="Arnold A.E."/>
            <person name="Porras-Alfaro A."/>
        </authorList>
    </citation>
    <scope>NUCLEOTIDE SEQUENCE [LARGE SCALE GENOMIC DNA]</scope>
    <source>
        <strain evidence="5 6">AZ0501</strain>
    </source>
</reference>
<evidence type="ECO:0000256" key="1">
    <source>
        <dbReference type="ARBA" id="ARBA00006443"/>
    </source>
</evidence>